<dbReference type="EnsemblFungi" id="EJT75655">
    <property type="protein sequence ID" value="EJT75655"/>
    <property type="gene ID" value="GGTG_05587"/>
</dbReference>
<protein>
    <submittedName>
        <fullName evidence="2 3">Uncharacterized protein</fullName>
    </submittedName>
</protein>
<dbReference type="RefSeq" id="XP_009221655.1">
    <property type="nucleotide sequence ID" value="XM_009223391.1"/>
</dbReference>
<reference evidence="3" key="4">
    <citation type="journal article" date="2015" name="G3 (Bethesda)">
        <title>Genome sequences of three phytopathogenic species of the Magnaporthaceae family of fungi.</title>
        <authorList>
            <person name="Okagaki L.H."/>
            <person name="Nunes C.C."/>
            <person name="Sailsbery J."/>
            <person name="Clay B."/>
            <person name="Brown D."/>
            <person name="John T."/>
            <person name="Oh Y."/>
            <person name="Young N."/>
            <person name="Fitzgerald M."/>
            <person name="Haas B.J."/>
            <person name="Zeng Q."/>
            <person name="Young S."/>
            <person name="Adiconis X."/>
            <person name="Fan L."/>
            <person name="Levin J.Z."/>
            <person name="Mitchell T.K."/>
            <person name="Okubara P.A."/>
            <person name="Farman M.L."/>
            <person name="Kohn L.M."/>
            <person name="Birren B."/>
            <person name="Ma L.-J."/>
            <person name="Dean R.A."/>
        </authorList>
    </citation>
    <scope>NUCLEOTIDE SEQUENCE</scope>
    <source>
        <strain evidence="3">R3-111a-1</strain>
    </source>
</reference>
<feature type="compositionally biased region" description="Low complexity" evidence="1">
    <location>
        <begin position="181"/>
        <end position="216"/>
    </location>
</feature>
<feature type="compositionally biased region" description="Polar residues" evidence="1">
    <location>
        <begin position="156"/>
        <end position="177"/>
    </location>
</feature>
<feature type="region of interest" description="Disordered" evidence="1">
    <location>
        <begin position="156"/>
        <end position="216"/>
    </location>
</feature>
<organism evidence="2">
    <name type="scientific">Gaeumannomyces tritici (strain R3-111a-1)</name>
    <name type="common">Wheat and barley take-all root rot fungus</name>
    <name type="synonym">Gaeumannomyces graminis var. tritici</name>
    <dbReference type="NCBI Taxonomy" id="644352"/>
    <lineage>
        <taxon>Eukaryota</taxon>
        <taxon>Fungi</taxon>
        <taxon>Dikarya</taxon>
        <taxon>Ascomycota</taxon>
        <taxon>Pezizomycotina</taxon>
        <taxon>Sordariomycetes</taxon>
        <taxon>Sordariomycetidae</taxon>
        <taxon>Magnaporthales</taxon>
        <taxon>Magnaporthaceae</taxon>
        <taxon>Gaeumannomyces</taxon>
    </lineage>
</organism>
<gene>
    <name evidence="3" type="primary">20346045</name>
    <name evidence="2" type="ORF">GGTG_05587</name>
</gene>
<reference evidence="2" key="3">
    <citation type="submission" date="2010-09" db="EMBL/GenBank/DDBJ databases">
        <title>Annotation of Gaeumannomyces graminis var. tritici R3-111a-1.</title>
        <authorList>
            <consortium name="The Broad Institute Genome Sequencing Platform"/>
            <person name="Ma L.-J."/>
            <person name="Dead R."/>
            <person name="Young S.K."/>
            <person name="Zeng Q."/>
            <person name="Gargeya S."/>
            <person name="Fitzgerald M."/>
            <person name="Haas B."/>
            <person name="Abouelleil A."/>
            <person name="Alvarado L."/>
            <person name="Arachchi H.M."/>
            <person name="Berlin A."/>
            <person name="Brown A."/>
            <person name="Chapman S.B."/>
            <person name="Chen Z."/>
            <person name="Dunbar C."/>
            <person name="Freedman E."/>
            <person name="Gearin G."/>
            <person name="Gellesch M."/>
            <person name="Goldberg J."/>
            <person name="Griggs A."/>
            <person name="Gujja S."/>
            <person name="Heiman D."/>
            <person name="Howarth C."/>
            <person name="Larson L."/>
            <person name="Lui A."/>
            <person name="MacDonald P.J.P."/>
            <person name="Mehta T."/>
            <person name="Montmayeur A."/>
            <person name="Murphy C."/>
            <person name="Neiman D."/>
            <person name="Pearson M."/>
            <person name="Priest M."/>
            <person name="Roberts A."/>
            <person name="Saif S."/>
            <person name="Shea T."/>
            <person name="Shenoy N."/>
            <person name="Sisk P."/>
            <person name="Stolte C."/>
            <person name="Sykes S."/>
            <person name="Yandava C."/>
            <person name="Wortman J."/>
            <person name="Nusbaum C."/>
            <person name="Birren B."/>
        </authorList>
    </citation>
    <scope>NUCLEOTIDE SEQUENCE</scope>
    <source>
        <strain evidence="2">R3-111a-1</strain>
    </source>
</reference>
<reference evidence="3" key="5">
    <citation type="submission" date="2018-04" db="UniProtKB">
        <authorList>
            <consortium name="EnsemblFungi"/>
        </authorList>
    </citation>
    <scope>IDENTIFICATION</scope>
    <source>
        <strain evidence="3">R3-111a-1</strain>
    </source>
</reference>
<keyword evidence="4" id="KW-1185">Reference proteome</keyword>
<dbReference type="OrthoDB" id="3942074at2759"/>
<dbReference type="Proteomes" id="UP000006039">
    <property type="component" value="Unassembled WGS sequence"/>
</dbReference>
<dbReference type="GeneID" id="20346045"/>
<dbReference type="AlphaFoldDB" id="J3NWC3"/>
<evidence type="ECO:0000313" key="4">
    <source>
        <dbReference type="Proteomes" id="UP000006039"/>
    </source>
</evidence>
<dbReference type="STRING" id="644352.J3NWC3"/>
<dbReference type="VEuPathDB" id="FungiDB:GGTG_05587"/>
<accession>J3NWC3</accession>
<proteinExistence type="predicted"/>
<name>J3NWC3_GAET3</name>
<reference evidence="4" key="1">
    <citation type="submission" date="2010-07" db="EMBL/GenBank/DDBJ databases">
        <title>The genome sequence of Gaeumannomyces graminis var. tritici strain R3-111a-1.</title>
        <authorList>
            <consortium name="The Broad Institute Genome Sequencing Platform"/>
            <person name="Ma L.-J."/>
            <person name="Dead R."/>
            <person name="Young S."/>
            <person name="Zeng Q."/>
            <person name="Koehrsen M."/>
            <person name="Alvarado L."/>
            <person name="Berlin A."/>
            <person name="Chapman S.B."/>
            <person name="Chen Z."/>
            <person name="Freedman E."/>
            <person name="Gellesch M."/>
            <person name="Goldberg J."/>
            <person name="Griggs A."/>
            <person name="Gujja S."/>
            <person name="Heilman E.R."/>
            <person name="Heiman D."/>
            <person name="Hepburn T."/>
            <person name="Howarth C."/>
            <person name="Jen D."/>
            <person name="Larson L."/>
            <person name="Mehta T."/>
            <person name="Neiman D."/>
            <person name="Pearson M."/>
            <person name="Roberts A."/>
            <person name="Saif S."/>
            <person name="Shea T."/>
            <person name="Shenoy N."/>
            <person name="Sisk P."/>
            <person name="Stolte C."/>
            <person name="Sykes S."/>
            <person name="Walk T."/>
            <person name="White J."/>
            <person name="Yandava C."/>
            <person name="Haas B."/>
            <person name="Nusbaum C."/>
            <person name="Birren B."/>
        </authorList>
    </citation>
    <scope>NUCLEOTIDE SEQUENCE [LARGE SCALE GENOMIC DNA]</scope>
    <source>
        <strain evidence="4">R3-111a-1</strain>
    </source>
</reference>
<evidence type="ECO:0000313" key="2">
    <source>
        <dbReference type="EMBL" id="EJT75655.1"/>
    </source>
</evidence>
<evidence type="ECO:0000313" key="3">
    <source>
        <dbReference type="EnsemblFungi" id="EJT75655"/>
    </source>
</evidence>
<evidence type="ECO:0000256" key="1">
    <source>
        <dbReference type="SAM" id="MobiDB-lite"/>
    </source>
</evidence>
<dbReference type="eggNOG" id="ENOG502TBX8">
    <property type="taxonomic scope" value="Eukaryota"/>
</dbReference>
<reference evidence="2" key="2">
    <citation type="submission" date="2010-07" db="EMBL/GenBank/DDBJ databases">
        <authorList>
            <consortium name="The Broad Institute Genome Sequencing Platform"/>
            <consortium name="Broad Institute Genome Sequencing Center for Infectious Disease"/>
            <person name="Ma L.-J."/>
            <person name="Dead R."/>
            <person name="Young S."/>
            <person name="Zeng Q."/>
            <person name="Koehrsen M."/>
            <person name="Alvarado L."/>
            <person name="Berlin A."/>
            <person name="Chapman S.B."/>
            <person name="Chen Z."/>
            <person name="Freedman E."/>
            <person name="Gellesch M."/>
            <person name="Goldberg J."/>
            <person name="Griggs A."/>
            <person name="Gujja S."/>
            <person name="Heilman E.R."/>
            <person name="Heiman D."/>
            <person name="Hepburn T."/>
            <person name="Howarth C."/>
            <person name="Jen D."/>
            <person name="Larson L."/>
            <person name="Mehta T."/>
            <person name="Neiman D."/>
            <person name="Pearson M."/>
            <person name="Roberts A."/>
            <person name="Saif S."/>
            <person name="Shea T."/>
            <person name="Shenoy N."/>
            <person name="Sisk P."/>
            <person name="Stolte C."/>
            <person name="Sykes S."/>
            <person name="Walk T."/>
            <person name="White J."/>
            <person name="Yandava C."/>
            <person name="Haas B."/>
            <person name="Nusbaum C."/>
            <person name="Birren B."/>
        </authorList>
    </citation>
    <scope>NUCLEOTIDE SEQUENCE</scope>
    <source>
        <strain evidence="2">R3-111a-1</strain>
    </source>
</reference>
<dbReference type="EMBL" id="GL385397">
    <property type="protein sequence ID" value="EJT75655.1"/>
    <property type="molecule type" value="Genomic_DNA"/>
</dbReference>
<dbReference type="HOGENOM" id="CLU_086099_0_1_1"/>
<sequence length="282" mass="28092">MRARRKLDLLVRWQCAQDTLITAVSLLVCLLRAPSTSRSFNQASSGTSRLLARNLSPGNPNRKQATSPIQRYNMHFPAQSTVLVGALAILGGLVEGKTDLAGCTKYTTMVGNVASVVWFVPDTLEICSLMDCGGGRAPPKSKPGCPLYQGPETVTPSFLESNPLKTSTPAPASSSVRPTLATPTSSSVATSGSGTGAAASSETGTTAGPGASTAVGSGANSTAVLGTGATGGSGSAAITSPPTSKTGASTSPSAPAGSAAAPVAVMRGLPVLMGLAATVLFL</sequence>
<feature type="region of interest" description="Disordered" evidence="1">
    <location>
        <begin position="229"/>
        <end position="258"/>
    </location>
</feature>
<feature type="compositionally biased region" description="Low complexity" evidence="1">
    <location>
        <begin position="235"/>
        <end position="258"/>
    </location>
</feature>